<sequence>MIVIDGVVGVGKSTLMMLLEDEGYVPFKEPVLENPILEKFYYDRKRYAFALQVYFLNNRFKFIKEAGKIENAIMDRSIYGDAIFPKLLKEVGDMSIEEFDIYCNLLGNLLEHVKPPKLMIYLQISVDEAINRIRSRGRSYEQVVEREYWETLNREYEEYFSSYTISPLLKINVDKLDFENIQEDRQYIIGLIKDKLKEIEA</sequence>
<dbReference type="InterPro" id="IPR002624">
    <property type="entry name" value="DCK/DGK"/>
</dbReference>
<feature type="binding site" evidence="3">
    <location>
        <position position="141"/>
    </location>
    <ligand>
        <name>substrate</name>
    </ligand>
</feature>
<name>A0A937FIN6_9CLOT</name>
<evidence type="ECO:0000313" key="6">
    <source>
        <dbReference type="EMBL" id="MBL4933805.1"/>
    </source>
</evidence>
<comment type="similarity">
    <text evidence="1">Belongs to the DCK/DGK family.</text>
</comment>
<evidence type="ECO:0000313" key="7">
    <source>
        <dbReference type="Proteomes" id="UP000623681"/>
    </source>
</evidence>
<evidence type="ECO:0000256" key="3">
    <source>
        <dbReference type="PIRSR" id="PIRSR000705-2"/>
    </source>
</evidence>
<accession>A0A937FIN6</accession>
<dbReference type="InterPro" id="IPR050566">
    <property type="entry name" value="Deoxyribonucleoside_kinase"/>
</dbReference>
<dbReference type="InterPro" id="IPR027417">
    <property type="entry name" value="P-loop_NTPase"/>
</dbReference>
<dbReference type="GO" id="GO:0005524">
    <property type="term" value="F:ATP binding"/>
    <property type="evidence" value="ECO:0007669"/>
    <property type="project" value="UniProtKB-KW"/>
</dbReference>
<keyword evidence="4" id="KW-0067">ATP-binding</keyword>
<reference evidence="6" key="1">
    <citation type="submission" date="2021-01" db="EMBL/GenBank/DDBJ databases">
        <title>Genome public.</title>
        <authorList>
            <person name="Liu C."/>
            <person name="Sun Q."/>
        </authorList>
    </citation>
    <scope>NUCLEOTIDE SEQUENCE</scope>
    <source>
        <strain evidence="6">YIM B02565</strain>
    </source>
</reference>
<feature type="active site" description="Proton acceptor" evidence="2">
    <location>
        <position position="75"/>
    </location>
</feature>
<keyword evidence="6" id="KW-0418">Kinase</keyword>
<comment type="caution">
    <text evidence="6">The sequence shown here is derived from an EMBL/GenBank/DDBJ whole genome shotgun (WGS) entry which is preliminary data.</text>
</comment>
<gene>
    <name evidence="6" type="ORF">JK634_18640</name>
</gene>
<dbReference type="Proteomes" id="UP000623681">
    <property type="component" value="Unassembled WGS sequence"/>
</dbReference>
<dbReference type="InterPro" id="IPR031314">
    <property type="entry name" value="DNK_dom"/>
</dbReference>
<feature type="binding site" evidence="4">
    <location>
        <begin position="132"/>
        <end position="136"/>
    </location>
    <ligand>
        <name>ATP</name>
        <dbReference type="ChEBI" id="CHEBI:30616"/>
    </ligand>
</feature>
<dbReference type="PANTHER" id="PTHR10513:SF35">
    <property type="entry name" value="DEOXYADENOSINE KINASE"/>
    <property type="match status" value="1"/>
</dbReference>
<evidence type="ECO:0000256" key="4">
    <source>
        <dbReference type="PIRSR" id="PIRSR000705-3"/>
    </source>
</evidence>
<feature type="binding site" evidence="3">
    <location>
        <position position="41"/>
    </location>
    <ligand>
        <name>substrate</name>
    </ligand>
</feature>
<dbReference type="SUPFAM" id="SSF52540">
    <property type="entry name" value="P-loop containing nucleoside triphosphate hydrolases"/>
    <property type="match status" value="1"/>
</dbReference>
<dbReference type="EMBL" id="JAESWA010000027">
    <property type="protein sequence ID" value="MBL4933805.1"/>
    <property type="molecule type" value="Genomic_DNA"/>
</dbReference>
<feature type="domain" description="Deoxynucleoside kinase" evidence="5">
    <location>
        <begin position="2"/>
        <end position="194"/>
    </location>
</feature>
<dbReference type="PIRSF" id="PIRSF000705">
    <property type="entry name" value="DNK"/>
    <property type="match status" value="1"/>
</dbReference>
<evidence type="ECO:0000259" key="5">
    <source>
        <dbReference type="Pfam" id="PF01712"/>
    </source>
</evidence>
<dbReference type="GO" id="GO:0005737">
    <property type="term" value="C:cytoplasm"/>
    <property type="evidence" value="ECO:0007669"/>
    <property type="project" value="TreeGrafter"/>
</dbReference>
<feature type="binding site" evidence="4">
    <location>
        <begin position="6"/>
        <end position="14"/>
    </location>
    <ligand>
        <name>ATP</name>
        <dbReference type="ChEBI" id="CHEBI:30616"/>
    </ligand>
</feature>
<proteinExistence type="inferred from homology"/>
<keyword evidence="4" id="KW-0547">Nucleotide-binding</keyword>
<dbReference type="PANTHER" id="PTHR10513">
    <property type="entry name" value="DEOXYNUCLEOSIDE KINASE"/>
    <property type="match status" value="1"/>
</dbReference>
<protein>
    <submittedName>
        <fullName evidence="6">Deoxynucleoside kinase</fullName>
    </submittedName>
</protein>
<feature type="binding site" evidence="3">
    <location>
        <position position="29"/>
    </location>
    <ligand>
        <name>substrate</name>
    </ligand>
</feature>
<dbReference type="GO" id="GO:0019136">
    <property type="term" value="F:deoxynucleoside kinase activity"/>
    <property type="evidence" value="ECO:0007669"/>
    <property type="project" value="InterPro"/>
</dbReference>
<feature type="binding site" evidence="3">
    <location>
        <position position="76"/>
    </location>
    <ligand>
        <name>substrate</name>
    </ligand>
</feature>
<evidence type="ECO:0000256" key="1">
    <source>
        <dbReference type="ARBA" id="ARBA00007420"/>
    </source>
</evidence>
<keyword evidence="6" id="KW-0808">Transferase</keyword>
<dbReference type="CDD" id="cd01673">
    <property type="entry name" value="dNK"/>
    <property type="match status" value="1"/>
</dbReference>
<keyword evidence="7" id="KW-1185">Reference proteome</keyword>
<dbReference type="Gene3D" id="3.40.50.300">
    <property type="entry name" value="P-loop containing nucleotide triphosphate hydrolases"/>
    <property type="match status" value="1"/>
</dbReference>
<dbReference type="Pfam" id="PF01712">
    <property type="entry name" value="dNK"/>
    <property type="match status" value="1"/>
</dbReference>
<evidence type="ECO:0000256" key="2">
    <source>
        <dbReference type="PIRSR" id="PIRSR000705-1"/>
    </source>
</evidence>
<organism evidence="6 7">
    <name type="scientific">Clostridium paridis</name>
    <dbReference type="NCBI Taxonomy" id="2803863"/>
    <lineage>
        <taxon>Bacteria</taxon>
        <taxon>Bacillati</taxon>
        <taxon>Bacillota</taxon>
        <taxon>Clostridia</taxon>
        <taxon>Eubacteriales</taxon>
        <taxon>Clostridiaceae</taxon>
        <taxon>Clostridium</taxon>
    </lineage>
</organism>
<feature type="binding site" evidence="4">
    <location>
        <begin position="176"/>
        <end position="178"/>
    </location>
    <ligand>
        <name>ATP</name>
        <dbReference type="ChEBI" id="CHEBI:30616"/>
    </ligand>
</feature>
<feature type="binding site" evidence="3">
    <location>
        <position position="81"/>
    </location>
    <ligand>
        <name>substrate</name>
    </ligand>
</feature>
<dbReference type="AlphaFoldDB" id="A0A937FIN6"/>
<feature type="binding site" evidence="3">
    <location>
        <position position="52"/>
    </location>
    <ligand>
        <name>substrate</name>
    </ligand>
</feature>